<sequence>MSVRVFENIPNVLEVQCSGEILDSSSDLLMLTLYSTLYSTSESRQILASVNLRTEKCVSSQLFASCHLNTRDPKKTKLKVLVADLAEGELRSYGCTAGYDLSGFPDSRTWTLDVRRNSESFFSHFLLPTWQDAWSGRVRDIFTDNTPPHGMCFLNPFRLRSAACMKLFGVRLVLQLRL</sequence>
<keyword evidence="2" id="KW-1185">Reference proteome</keyword>
<evidence type="ECO:0000313" key="1">
    <source>
        <dbReference type="EMBL" id="KAK7490293.1"/>
    </source>
</evidence>
<protein>
    <submittedName>
        <fullName evidence="1">Uncharacterized protein</fullName>
    </submittedName>
</protein>
<evidence type="ECO:0000313" key="2">
    <source>
        <dbReference type="Proteomes" id="UP001519460"/>
    </source>
</evidence>
<dbReference type="Proteomes" id="UP001519460">
    <property type="component" value="Unassembled WGS sequence"/>
</dbReference>
<gene>
    <name evidence="1" type="ORF">BaRGS_00018454</name>
</gene>
<proteinExistence type="predicted"/>
<comment type="caution">
    <text evidence="1">The sequence shown here is derived from an EMBL/GenBank/DDBJ whole genome shotgun (WGS) entry which is preliminary data.</text>
</comment>
<accession>A0ABD0KTM2</accession>
<organism evidence="1 2">
    <name type="scientific">Batillaria attramentaria</name>
    <dbReference type="NCBI Taxonomy" id="370345"/>
    <lineage>
        <taxon>Eukaryota</taxon>
        <taxon>Metazoa</taxon>
        <taxon>Spiralia</taxon>
        <taxon>Lophotrochozoa</taxon>
        <taxon>Mollusca</taxon>
        <taxon>Gastropoda</taxon>
        <taxon>Caenogastropoda</taxon>
        <taxon>Sorbeoconcha</taxon>
        <taxon>Cerithioidea</taxon>
        <taxon>Batillariidae</taxon>
        <taxon>Batillaria</taxon>
    </lineage>
</organism>
<dbReference type="AlphaFoldDB" id="A0ABD0KTM2"/>
<name>A0ABD0KTM2_9CAEN</name>
<dbReference type="EMBL" id="JACVVK020000128">
    <property type="protein sequence ID" value="KAK7490293.1"/>
    <property type="molecule type" value="Genomic_DNA"/>
</dbReference>
<reference evidence="1 2" key="1">
    <citation type="journal article" date="2023" name="Sci. Data">
        <title>Genome assembly of the Korean intertidal mud-creeper Batillaria attramentaria.</title>
        <authorList>
            <person name="Patra A.K."/>
            <person name="Ho P.T."/>
            <person name="Jun S."/>
            <person name="Lee S.J."/>
            <person name="Kim Y."/>
            <person name="Won Y.J."/>
        </authorList>
    </citation>
    <scope>NUCLEOTIDE SEQUENCE [LARGE SCALE GENOMIC DNA]</scope>
    <source>
        <strain evidence="1">Wonlab-2016</strain>
    </source>
</reference>